<proteinExistence type="predicted"/>
<protein>
    <submittedName>
        <fullName evidence="1">Uncharacterized protein</fullName>
    </submittedName>
</protein>
<dbReference type="AlphaFoldDB" id="A0A6B0RWF4"/>
<organism evidence="1 2">
    <name type="scientific">Bos mutus</name>
    <name type="common">wild yak</name>
    <dbReference type="NCBI Taxonomy" id="72004"/>
    <lineage>
        <taxon>Eukaryota</taxon>
        <taxon>Metazoa</taxon>
        <taxon>Chordata</taxon>
        <taxon>Craniata</taxon>
        <taxon>Vertebrata</taxon>
        <taxon>Euteleostomi</taxon>
        <taxon>Mammalia</taxon>
        <taxon>Eutheria</taxon>
        <taxon>Laurasiatheria</taxon>
        <taxon>Artiodactyla</taxon>
        <taxon>Ruminantia</taxon>
        <taxon>Pecora</taxon>
        <taxon>Bovidae</taxon>
        <taxon>Bovinae</taxon>
        <taxon>Bos</taxon>
    </lineage>
</organism>
<sequence>MTKRCCETWHAATTEEVKVAAFHKPLTELSSVQVNYSLIMSDLSCRARELPASKSGLTAVEGSETRDAA</sequence>
<dbReference type="EMBL" id="VBQZ03000111">
    <property type="protein sequence ID" value="MXQ94448.1"/>
    <property type="molecule type" value="Genomic_DNA"/>
</dbReference>
<evidence type="ECO:0000313" key="1">
    <source>
        <dbReference type="EMBL" id="MXQ94448.1"/>
    </source>
</evidence>
<comment type="caution">
    <text evidence="1">The sequence shown here is derived from an EMBL/GenBank/DDBJ whole genome shotgun (WGS) entry which is preliminary data.</text>
</comment>
<gene>
    <name evidence="1" type="ORF">E5288_WYG022415</name>
</gene>
<keyword evidence="2" id="KW-1185">Reference proteome</keyword>
<evidence type="ECO:0000313" key="2">
    <source>
        <dbReference type="Proteomes" id="UP000322234"/>
    </source>
</evidence>
<accession>A0A6B0RWF4</accession>
<dbReference type="Proteomes" id="UP000322234">
    <property type="component" value="Unassembled WGS sequence"/>
</dbReference>
<name>A0A6B0RWF4_9CETA</name>
<reference evidence="1" key="1">
    <citation type="submission" date="2019-10" db="EMBL/GenBank/DDBJ databases">
        <title>The sequence and de novo assembly of the wild yak genome.</title>
        <authorList>
            <person name="Liu Y."/>
        </authorList>
    </citation>
    <scope>NUCLEOTIDE SEQUENCE [LARGE SCALE GENOMIC DNA]</scope>
    <source>
        <strain evidence="1">WY2019</strain>
    </source>
</reference>